<comment type="caution">
    <text evidence="4">The sequence shown here is derived from an EMBL/GenBank/DDBJ whole genome shotgun (WGS) entry which is preliminary data.</text>
</comment>
<dbReference type="Pfam" id="PF24481">
    <property type="entry name" value="CT398_CC"/>
    <property type="match status" value="1"/>
</dbReference>
<reference evidence="4 5" key="1">
    <citation type="submission" date="2016-10" db="EMBL/GenBank/DDBJ databases">
        <authorList>
            <person name="Varghese N."/>
            <person name="Submissions S."/>
        </authorList>
    </citation>
    <scope>NUCLEOTIDE SEQUENCE [LARGE SCALE GENOMIC DNA]</scope>
    <source>
        <strain evidence="4 5">DSM 20586</strain>
    </source>
</reference>
<keyword evidence="1" id="KW-0175">Coiled coil</keyword>
<protein>
    <recommendedName>
        <fullName evidence="6">C4-type zinc ribbon domain-containing protein</fullName>
    </recommendedName>
</protein>
<dbReference type="Proteomes" id="UP000183687">
    <property type="component" value="Unassembled WGS sequence"/>
</dbReference>
<name>A0AB38A4K3_9ACTN</name>
<proteinExistence type="predicted"/>
<feature type="coiled-coil region" evidence="1">
    <location>
        <begin position="91"/>
        <end position="171"/>
    </location>
</feature>
<evidence type="ECO:0000313" key="4">
    <source>
        <dbReference type="EMBL" id="SEB41177.1"/>
    </source>
</evidence>
<evidence type="ECO:0000259" key="3">
    <source>
        <dbReference type="Pfam" id="PF24481"/>
    </source>
</evidence>
<dbReference type="RefSeq" id="WP_002563639.1">
    <property type="nucleotide sequence ID" value="NZ_CALJSN010000005.1"/>
</dbReference>
<evidence type="ECO:0008006" key="6">
    <source>
        <dbReference type="Google" id="ProtNLM"/>
    </source>
</evidence>
<dbReference type="Gene3D" id="1.10.287.1490">
    <property type="match status" value="1"/>
</dbReference>
<dbReference type="InterPro" id="IPR056003">
    <property type="entry name" value="CT398_CC_hairpin"/>
</dbReference>
<feature type="domain" description="C4-type zinc ribbon" evidence="2">
    <location>
        <begin position="202"/>
        <end position="232"/>
    </location>
</feature>
<evidence type="ECO:0000313" key="5">
    <source>
        <dbReference type="Proteomes" id="UP000183687"/>
    </source>
</evidence>
<evidence type="ECO:0000256" key="1">
    <source>
        <dbReference type="SAM" id="Coils"/>
    </source>
</evidence>
<dbReference type="AlphaFoldDB" id="A0AB38A4K3"/>
<dbReference type="Pfam" id="PF02591">
    <property type="entry name" value="Zn_ribbon_9"/>
    <property type="match status" value="1"/>
</dbReference>
<evidence type="ECO:0000259" key="2">
    <source>
        <dbReference type="Pfam" id="PF02591"/>
    </source>
</evidence>
<dbReference type="EMBL" id="FNSH01000001">
    <property type="protein sequence ID" value="SEB41177.1"/>
    <property type="molecule type" value="Genomic_DNA"/>
</dbReference>
<sequence length="244" mass="27633">MTQTDALLRLQEVDLELLRTKRAYAALPQKDKIRKIKQAAHSLSTELTKLVGARKDVQIELEDNRATHQHMLDLVEEVSAKMHTTSDYRAIADLESQLTHLAKRIERLDFEKQMLDKDLAKLQESEAKARTLGRTLQSEAQAQAAAYKTASEQNNATIAQLNQEREQLVAQLDPELLNTYEHALKRFEGLAVERLIGNNPSICRVSLQPSSYADIRAQNTDITTCPYCHRILVVVDPSYTAQNK</sequence>
<dbReference type="InterPro" id="IPR003743">
    <property type="entry name" value="Zf-RING_7"/>
</dbReference>
<organism evidence="4 5">
    <name type="scientific">Atopobium minutum</name>
    <dbReference type="NCBI Taxonomy" id="1381"/>
    <lineage>
        <taxon>Bacteria</taxon>
        <taxon>Bacillati</taxon>
        <taxon>Actinomycetota</taxon>
        <taxon>Coriobacteriia</taxon>
        <taxon>Coriobacteriales</taxon>
        <taxon>Atopobiaceae</taxon>
        <taxon>Atopobium</taxon>
    </lineage>
</organism>
<feature type="domain" description="CT398-like coiled coil hairpin" evidence="3">
    <location>
        <begin position="10"/>
        <end position="184"/>
    </location>
</feature>
<accession>A0AB38A4K3</accession>
<gene>
    <name evidence="4" type="ORF">SAMN04489746_0127</name>
</gene>